<dbReference type="PANTHER" id="PTHR44307">
    <property type="entry name" value="PHOSPHOETHANOLAMINE METHYLTRANSFERASE"/>
    <property type="match status" value="1"/>
</dbReference>
<proteinExistence type="predicted"/>
<dbReference type="AlphaFoldDB" id="A0A517QG49"/>
<dbReference type="InterPro" id="IPR029063">
    <property type="entry name" value="SAM-dependent_MTases_sf"/>
</dbReference>
<dbReference type="CDD" id="cd02440">
    <property type="entry name" value="AdoMet_MTases"/>
    <property type="match status" value="1"/>
</dbReference>
<comment type="pathway">
    <text evidence="1">Lipid metabolism.</text>
</comment>
<dbReference type="SUPFAM" id="SSF53335">
    <property type="entry name" value="S-adenosyl-L-methionine-dependent methyltransferases"/>
    <property type="match status" value="1"/>
</dbReference>
<evidence type="ECO:0000256" key="4">
    <source>
        <dbReference type="ARBA" id="ARBA00025707"/>
    </source>
</evidence>
<accession>A0A517QG49</accession>
<evidence type="ECO:0000256" key="1">
    <source>
        <dbReference type="ARBA" id="ARBA00005189"/>
    </source>
</evidence>
<gene>
    <name evidence="7" type="primary">rebM_5</name>
    <name evidence="7" type="ORF">Enr10x_59840</name>
</gene>
<sequence length="241" mass="27173">MIELLWNAPVSEVRMSAMLETLELREGQQVLDVGCGCGEVLIRLTERYQTLGTGIDVSAPHISEARRRLQGRVPASAVQFTHADIRSVPLEHNTFDLVLCLGATHAFATGRDAFRNALQQMIPLVPSGGSLLIADGYLKQPAVPEYRALLGESLPDEMTHAANVSTGQQLGLTPLSAWTSSTAEWDDFEWTYQRIVERKAREQPDDQEQQTRLHHRREWIQAYLKWGRDTLGYGIYLFQKQ</sequence>
<dbReference type="Pfam" id="PF13649">
    <property type="entry name" value="Methyltransf_25"/>
    <property type="match status" value="1"/>
</dbReference>
<evidence type="ECO:0000256" key="2">
    <source>
        <dbReference type="ARBA" id="ARBA00022603"/>
    </source>
</evidence>
<evidence type="ECO:0000313" key="8">
    <source>
        <dbReference type="Proteomes" id="UP000315647"/>
    </source>
</evidence>
<reference evidence="7 8" key="1">
    <citation type="submission" date="2019-03" db="EMBL/GenBank/DDBJ databases">
        <title>Deep-cultivation of Planctomycetes and their phenomic and genomic characterization uncovers novel biology.</title>
        <authorList>
            <person name="Wiegand S."/>
            <person name="Jogler M."/>
            <person name="Boedeker C."/>
            <person name="Pinto D."/>
            <person name="Vollmers J."/>
            <person name="Rivas-Marin E."/>
            <person name="Kohn T."/>
            <person name="Peeters S.H."/>
            <person name="Heuer A."/>
            <person name="Rast P."/>
            <person name="Oberbeckmann S."/>
            <person name="Bunk B."/>
            <person name="Jeske O."/>
            <person name="Meyerdierks A."/>
            <person name="Storesund J.E."/>
            <person name="Kallscheuer N."/>
            <person name="Luecker S."/>
            <person name="Lage O.M."/>
            <person name="Pohl T."/>
            <person name="Merkel B.J."/>
            <person name="Hornburger P."/>
            <person name="Mueller R.-W."/>
            <person name="Bruemmer F."/>
            <person name="Labrenz M."/>
            <person name="Spormann A.M."/>
            <person name="Op den Camp H."/>
            <person name="Overmann J."/>
            <person name="Amann R."/>
            <person name="Jetten M.S.M."/>
            <person name="Mascher T."/>
            <person name="Medema M.H."/>
            <person name="Devos D.P."/>
            <person name="Kaster A.-K."/>
            <person name="Ovreas L."/>
            <person name="Rohde M."/>
            <person name="Galperin M.Y."/>
            <person name="Jogler C."/>
        </authorList>
    </citation>
    <scope>NUCLEOTIDE SEQUENCE [LARGE SCALE GENOMIC DNA]</scope>
    <source>
        <strain evidence="7 8">Enr10</strain>
    </source>
</reference>
<dbReference type="Gene3D" id="3.40.50.150">
    <property type="entry name" value="Vaccinia Virus protein VP39"/>
    <property type="match status" value="1"/>
</dbReference>
<dbReference type="GO" id="GO:0000234">
    <property type="term" value="F:phosphoethanolamine N-methyltransferase activity"/>
    <property type="evidence" value="ECO:0007669"/>
    <property type="project" value="UniProtKB-EC"/>
</dbReference>
<keyword evidence="3 7" id="KW-0808">Transferase</keyword>
<name>A0A517QG49_9PLAN</name>
<protein>
    <submittedName>
        <fullName evidence="7">Demethylrebeccamycin-D-glucose O-methyltransferase</fullName>
        <ecNumber evidence="7">2.1.1.164</ecNumber>
    </submittedName>
</protein>
<keyword evidence="8" id="KW-1185">Reference proteome</keyword>
<evidence type="ECO:0000256" key="5">
    <source>
        <dbReference type="ARBA" id="ARBA00047622"/>
    </source>
</evidence>
<evidence type="ECO:0000313" key="7">
    <source>
        <dbReference type="EMBL" id="QDT30616.1"/>
    </source>
</evidence>
<feature type="domain" description="Methyltransferase" evidence="6">
    <location>
        <begin position="30"/>
        <end position="129"/>
    </location>
</feature>
<dbReference type="InterPro" id="IPR041698">
    <property type="entry name" value="Methyltransf_25"/>
</dbReference>
<dbReference type="GO" id="GO:0032259">
    <property type="term" value="P:methylation"/>
    <property type="evidence" value="ECO:0007669"/>
    <property type="project" value="UniProtKB-KW"/>
</dbReference>
<dbReference type="GO" id="GO:0102082">
    <property type="term" value="F:demethylrebeccamycin--D-glucose O-methyltransferase activity"/>
    <property type="evidence" value="ECO:0007669"/>
    <property type="project" value="UniProtKB-EC"/>
</dbReference>
<comment type="pathway">
    <text evidence="4">Phospholipid metabolism.</text>
</comment>
<dbReference type="Proteomes" id="UP000315647">
    <property type="component" value="Chromosome"/>
</dbReference>
<dbReference type="EC" id="2.1.1.164" evidence="7"/>
<evidence type="ECO:0000259" key="6">
    <source>
        <dbReference type="Pfam" id="PF13649"/>
    </source>
</evidence>
<dbReference type="EMBL" id="CP037421">
    <property type="protein sequence ID" value="QDT30616.1"/>
    <property type="molecule type" value="Genomic_DNA"/>
</dbReference>
<dbReference type="PANTHER" id="PTHR44307:SF2">
    <property type="entry name" value="PHOSPHOETHANOLAMINE METHYLTRANSFERASE ISOFORM X1"/>
    <property type="match status" value="1"/>
</dbReference>
<keyword evidence="2 7" id="KW-0489">Methyltransferase</keyword>
<organism evidence="7 8">
    <name type="scientific">Gimesia panareensis</name>
    <dbReference type="NCBI Taxonomy" id="2527978"/>
    <lineage>
        <taxon>Bacteria</taxon>
        <taxon>Pseudomonadati</taxon>
        <taxon>Planctomycetota</taxon>
        <taxon>Planctomycetia</taxon>
        <taxon>Planctomycetales</taxon>
        <taxon>Planctomycetaceae</taxon>
        <taxon>Gimesia</taxon>
    </lineage>
</organism>
<evidence type="ECO:0000256" key="3">
    <source>
        <dbReference type="ARBA" id="ARBA00022679"/>
    </source>
</evidence>
<dbReference type="RefSeq" id="WP_145452505.1">
    <property type="nucleotide sequence ID" value="NZ_CP037421.1"/>
</dbReference>
<comment type="catalytic activity">
    <reaction evidence="5">
        <text>phosphoethanolamine + S-adenosyl-L-methionine = N-methylethanolamine phosphate + S-adenosyl-L-homocysteine + H(+)</text>
        <dbReference type="Rhea" id="RHEA:20365"/>
        <dbReference type="ChEBI" id="CHEBI:15378"/>
        <dbReference type="ChEBI" id="CHEBI:57781"/>
        <dbReference type="ChEBI" id="CHEBI:57856"/>
        <dbReference type="ChEBI" id="CHEBI:58190"/>
        <dbReference type="ChEBI" id="CHEBI:59789"/>
        <dbReference type="EC" id="2.1.1.103"/>
    </reaction>
    <physiologicalReaction direction="left-to-right" evidence="5">
        <dbReference type="Rhea" id="RHEA:20366"/>
    </physiologicalReaction>
</comment>